<evidence type="ECO:0000313" key="3">
    <source>
        <dbReference type="EMBL" id="VVJ24884.1"/>
    </source>
</evidence>
<evidence type="ECO:0000313" key="4">
    <source>
        <dbReference type="Proteomes" id="UP000399805"/>
    </source>
</evidence>
<feature type="region of interest" description="Disordered" evidence="1">
    <location>
        <begin position="60"/>
        <end position="82"/>
    </location>
</feature>
<gene>
    <name evidence="3" type="ORF">AA23TX_09644</name>
</gene>
<dbReference type="AlphaFoldDB" id="A0A6I8M7M0"/>
<evidence type="ECO:0000256" key="1">
    <source>
        <dbReference type="SAM" id="MobiDB-lite"/>
    </source>
</evidence>
<name>A0A6I8M7M0_9PSEU</name>
<accession>A0A6I8M7M0</accession>
<keyword evidence="4" id="KW-1185">Reference proteome</keyword>
<feature type="transmembrane region" description="Helical" evidence="2">
    <location>
        <begin position="12"/>
        <end position="34"/>
    </location>
</feature>
<organism evidence="3 4">
    <name type="scientific">Amycolatopsis camponoti</name>
    <dbReference type="NCBI Taxonomy" id="2606593"/>
    <lineage>
        <taxon>Bacteria</taxon>
        <taxon>Bacillati</taxon>
        <taxon>Actinomycetota</taxon>
        <taxon>Actinomycetes</taxon>
        <taxon>Pseudonocardiales</taxon>
        <taxon>Pseudonocardiaceae</taxon>
        <taxon>Amycolatopsis</taxon>
    </lineage>
</organism>
<feature type="transmembrane region" description="Helical" evidence="2">
    <location>
        <begin position="40"/>
        <end position="59"/>
    </location>
</feature>
<feature type="compositionally biased region" description="Low complexity" evidence="1">
    <location>
        <begin position="64"/>
        <end position="82"/>
    </location>
</feature>
<keyword evidence="2" id="KW-0472">Membrane</keyword>
<protein>
    <submittedName>
        <fullName evidence="3">Uncharacterized protein</fullName>
    </submittedName>
</protein>
<keyword evidence="2" id="KW-0812">Transmembrane</keyword>
<reference evidence="3 4" key="1">
    <citation type="submission" date="2019-09" db="EMBL/GenBank/DDBJ databases">
        <authorList>
            <person name="Leyn A S."/>
        </authorList>
    </citation>
    <scope>NUCLEOTIDE SEQUENCE [LARGE SCALE GENOMIC DNA]</scope>
    <source>
        <strain evidence="3">AA231_1</strain>
    </source>
</reference>
<sequence length="82" mass="8526">MSQRATRVTPSRFGWLLLAFVFAGTAGVHLYLLLSTAARWPGWAAMVLVVLALSCVRNSGLGRGPARARADAGSAKSGEPAG</sequence>
<proteinExistence type="predicted"/>
<keyword evidence="2" id="KW-1133">Transmembrane helix</keyword>
<dbReference type="EMBL" id="CABVGP010000004">
    <property type="protein sequence ID" value="VVJ24884.1"/>
    <property type="molecule type" value="Genomic_DNA"/>
</dbReference>
<evidence type="ECO:0000256" key="2">
    <source>
        <dbReference type="SAM" id="Phobius"/>
    </source>
</evidence>
<dbReference type="Proteomes" id="UP000399805">
    <property type="component" value="Unassembled WGS sequence"/>
</dbReference>